<gene>
    <name evidence="1" type="ORF">PVOR_00565</name>
</gene>
<keyword evidence="2" id="KW-1185">Reference proteome</keyword>
<dbReference type="AlphaFoldDB" id="A0A2R9T208"/>
<dbReference type="Proteomes" id="UP000003094">
    <property type="component" value="Unassembled WGS sequence"/>
</dbReference>
<name>A0A2R9T208_9BACL</name>
<evidence type="ECO:0000313" key="1">
    <source>
        <dbReference type="EMBL" id="EFU43673.1"/>
    </source>
</evidence>
<organism evidence="1 2">
    <name type="scientific">Paenibacillus vortex V453</name>
    <dbReference type="NCBI Taxonomy" id="715225"/>
    <lineage>
        <taxon>Bacteria</taxon>
        <taxon>Bacillati</taxon>
        <taxon>Bacillota</taxon>
        <taxon>Bacilli</taxon>
        <taxon>Bacillales</taxon>
        <taxon>Paenibacillaceae</taxon>
        <taxon>Paenibacillus</taxon>
    </lineage>
</organism>
<dbReference type="EMBL" id="ADHJ01000001">
    <property type="protein sequence ID" value="EFU43673.1"/>
    <property type="molecule type" value="Genomic_DNA"/>
</dbReference>
<protein>
    <submittedName>
        <fullName evidence="1">Uncharacterized protein</fullName>
    </submittedName>
</protein>
<evidence type="ECO:0000313" key="2">
    <source>
        <dbReference type="Proteomes" id="UP000003094"/>
    </source>
</evidence>
<dbReference type="KEGG" id="pvo:PVOR_00565"/>
<reference evidence="1 2" key="1">
    <citation type="journal article" date="2010" name="BMC Genomics">
        <title>Genome sequence of the pattern forming Paenibacillus vortex bacterium reveals potential for thriving in complex environments.</title>
        <authorList>
            <person name="Sirota-Madi A."/>
            <person name="Olender T."/>
            <person name="Helman Y."/>
            <person name="Ingham C."/>
            <person name="Brainis I."/>
            <person name="Roth D."/>
            <person name="Hagi E."/>
            <person name="Brodsky L."/>
            <person name="Leshkowitz D."/>
            <person name="Galatenko V."/>
            <person name="Nikolaev V."/>
            <person name="Mugasimangalam R.C."/>
            <person name="Bransburg-Zabary S."/>
            <person name="Gutnick D.L."/>
            <person name="Lancet D."/>
            <person name="Ben-Jacob E."/>
        </authorList>
    </citation>
    <scope>NUCLEOTIDE SEQUENCE [LARGE SCALE GENOMIC DNA]</scope>
    <source>
        <strain evidence="1 2">V453</strain>
    </source>
</reference>
<proteinExistence type="predicted"/>
<comment type="caution">
    <text evidence="1">The sequence shown here is derived from an EMBL/GenBank/DDBJ whole genome shotgun (WGS) entry which is preliminary data.</text>
</comment>
<accession>A0A2R9T208</accession>
<sequence>METTNKMARNEPRVDGTWEITVPHEEDWLAEDIEQARTEYITKPSMAGVKDV</sequence>